<evidence type="ECO:0000313" key="1">
    <source>
        <dbReference type="EMBL" id="GMN60129.1"/>
    </source>
</evidence>
<proteinExistence type="predicted"/>
<gene>
    <name evidence="1" type="ORF">TIFTF001_029210</name>
</gene>
<comment type="caution">
    <text evidence="1">The sequence shown here is derived from an EMBL/GenBank/DDBJ whole genome shotgun (WGS) entry which is preliminary data.</text>
</comment>
<dbReference type="Proteomes" id="UP001187192">
    <property type="component" value="Unassembled WGS sequence"/>
</dbReference>
<evidence type="ECO:0000313" key="2">
    <source>
        <dbReference type="Proteomes" id="UP001187192"/>
    </source>
</evidence>
<dbReference type="AlphaFoldDB" id="A0AA88DRF1"/>
<keyword evidence="2" id="KW-1185">Reference proteome</keyword>
<protein>
    <submittedName>
        <fullName evidence="1">Uncharacterized protein</fullName>
    </submittedName>
</protein>
<sequence length="233" mass="26822">MTNDNRLGYRFVMLELVSMITNDNRIGYRITMLRFGSWFELDWTGRPNHSMAMHHALRKSGRDTRYPFKGSFLPCLILNKYEVSFFRVFALRNATEKASENCLNESIVPGISLRYHYRAVPVLISVLEAIIRGYDWHFKSSRVRRSHECWGERRVETDSLQYARVLDWVTLKWRLLKCSQARLLGLLTDRHHPAGEDSSASSSRGMEVLARCACIGLVECLENRSGKGSSTPG</sequence>
<dbReference type="EMBL" id="BTGU01000095">
    <property type="protein sequence ID" value="GMN60129.1"/>
    <property type="molecule type" value="Genomic_DNA"/>
</dbReference>
<organism evidence="1 2">
    <name type="scientific">Ficus carica</name>
    <name type="common">Common fig</name>
    <dbReference type="NCBI Taxonomy" id="3494"/>
    <lineage>
        <taxon>Eukaryota</taxon>
        <taxon>Viridiplantae</taxon>
        <taxon>Streptophyta</taxon>
        <taxon>Embryophyta</taxon>
        <taxon>Tracheophyta</taxon>
        <taxon>Spermatophyta</taxon>
        <taxon>Magnoliopsida</taxon>
        <taxon>eudicotyledons</taxon>
        <taxon>Gunneridae</taxon>
        <taxon>Pentapetalae</taxon>
        <taxon>rosids</taxon>
        <taxon>fabids</taxon>
        <taxon>Rosales</taxon>
        <taxon>Moraceae</taxon>
        <taxon>Ficeae</taxon>
        <taxon>Ficus</taxon>
    </lineage>
</organism>
<accession>A0AA88DRF1</accession>
<name>A0AA88DRF1_FICCA</name>
<reference evidence="1" key="1">
    <citation type="submission" date="2023-07" db="EMBL/GenBank/DDBJ databases">
        <title>draft genome sequence of fig (Ficus carica).</title>
        <authorList>
            <person name="Takahashi T."/>
            <person name="Nishimura K."/>
        </authorList>
    </citation>
    <scope>NUCLEOTIDE SEQUENCE</scope>
</reference>